<dbReference type="PANTHER" id="PTHR34584:SF1">
    <property type="entry name" value="NA(+)_H(+) ANTIPORTER SUBUNIT E1"/>
    <property type="match status" value="1"/>
</dbReference>
<dbReference type="EMBL" id="VUNB01000001">
    <property type="protein sequence ID" value="MST68246.1"/>
    <property type="molecule type" value="Genomic_DNA"/>
</dbReference>
<gene>
    <name evidence="9" type="ORF">FYJ66_01305</name>
</gene>
<feature type="transmembrane region" description="Helical" evidence="8">
    <location>
        <begin position="72"/>
        <end position="94"/>
    </location>
</feature>
<protein>
    <submittedName>
        <fullName evidence="9">Uncharacterized protein</fullName>
    </submittedName>
</protein>
<evidence type="ECO:0000256" key="6">
    <source>
        <dbReference type="ARBA" id="ARBA00022989"/>
    </source>
</evidence>
<evidence type="ECO:0000256" key="8">
    <source>
        <dbReference type="SAM" id="Phobius"/>
    </source>
</evidence>
<dbReference type="RefSeq" id="WP_154571716.1">
    <property type="nucleotide sequence ID" value="NZ_JAQDDW010000001.1"/>
</dbReference>
<dbReference type="GO" id="GO:0005886">
    <property type="term" value="C:plasma membrane"/>
    <property type="evidence" value="ECO:0007669"/>
    <property type="project" value="UniProtKB-SubCell"/>
</dbReference>
<evidence type="ECO:0000256" key="2">
    <source>
        <dbReference type="ARBA" id="ARBA00006228"/>
    </source>
</evidence>
<keyword evidence="5 8" id="KW-0812">Transmembrane</keyword>
<accession>A0A6A8MAB6</accession>
<keyword evidence="7 8" id="KW-0472">Membrane</keyword>
<evidence type="ECO:0000256" key="3">
    <source>
        <dbReference type="ARBA" id="ARBA00022449"/>
    </source>
</evidence>
<reference evidence="9" key="1">
    <citation type="submission" date="2019-09" db="EMBL/GenBank/DDBJ databases">
        <title>In-depth cultivation of the pig gut microbiome towards novel bacterial diversity and tailored functional studies.</title>
        <authorList>
            <person name="Wylensek D."/>
            <person name="Hitch T.C.A."/>
            <person name="Clavel T."/>
        </authorList>
    </citation>
    <scope>NUCLEOTIDE SEQUENCE</scope>
    <source>
        <strain evidence="9">RF-744-FAT-WT-3</strain>
    </source>
</reference>
<evidence type="ECO:0000313" key="9">
    <source>
        <dbReference type="EMBL" id="MST68246.1"/>
    </source>
</evidence>
<evidence type="ECO:0000256" key="4">
    <source>
        <dbReference type="ARBA" id="ARBA00022475"/>
    </source>
</evidence>
<keyword evidence="3" id="KW-0813">Transport</keyword>
<dbReference type="InterPro" id="IPR002758">
    <property type="entry name" value="Cation_antiport_E"/>
</dbReference>
<comment type="caution">
    <text evidence="9">The sequence shown here is derived from an EMBL/GenBank/DDBJ whole genome shotgun (WGS) entry which is preliminary data.</text>
</comment>
<evidence type="ECO:0000256" key="7">
    <source>
        <dbReference type="ARBA" id="ARBA00023136"/>
    </source>
</evidence>
<dbReference type="AlphaFoldDB" id="A0A6A8MAB6"/>
<dbReference type="GO" id="GO:0015297">
    <property type="term" value="F:antiporter activity"/>
    <property type="evidence" value="ECO:0007669"/>
    <property type="project" value="UniProtKB-KW"/>
</dbReference>
<dbReference type="PANTHER" id="PTHR34584">
    <property type="entry name" value="NA(+)/H(+) ANTIPORTER SUBUNIT E1"/>
    <property type="match status" value="1"/>
</dbReference>
<keyword evidence="3" id="KW-0050">Antiport</keyword>
<feature type="transmembrane region" description="Helical" evidence="8">
    <location>
        <begin position="15"/>
        <end position="35"/>
    </location>
</feature>
<name>A0A6A8MAB6_9FIRM</name>
<proteinExistence type="inferred from homology"/>
<comment type="subcellular location">
    <subcellularLocation>
        <location evidence="1">Cell membrane</location>
        <topology evidence="1">Multi-pass membrane protein</topology>
    </subcellularLocation>
</comment>
<keyword evidence="4" id="KW-1003">Cell membrane</keyword>
<sequence length="221" mass="25566">MRKFFTDKRLASNPYLNWLELFIPILVMWFIMSQIFHEKKFIIFGFLSSLIISLFCLDSLAMDGIKSNKRYFILHINIFKFLGYFIWLLGQIVISSLDVTKVIFSGKGAIEQQIVWFRADYDNPAARALLANSITLTPGTVTMDIYDDGIYSVHALTNGAAQGLLNGEMQKKVAGVFNENISYEVIAAEEESRQEIEEKNRIHLLQKKYSREKYSIRRLSR</sequence>
<evidence type="ECO:0000256" key="1">
    <source>
        <dbReference type="ARBA" id="ARBA00004651"/>
    </source>
</evidence>
<dbReference type="Pfam" id="PF01899">
    <property type="entry name" value="MNHE"/>
    <property type="match status" value="1"/>
</dbReference>
<feature type="transmembrane region" description="Helical" evidence="8">
    <location>
        <begin position="41"/>
        <end position="60"/>
    </location>
</feature>
<comment type="similarity">
    <text evidence="2">Belongs to the CPA3 antiporters (TC 2.A.63) subunit E family.</text>
</comment>
<keyword evidence="6 8" id="KW-1133">Transmembrane helix</keyword>
<evidence type="ECO:0000256" key="5">
    <source>
        <dbReference type="ARBA" id="ARBA00022692"/>
    </source>
</evidence>
<dbReference type="GO" id="GO:0008324">
    <property type="term" value="F:monoatomic cation transmembrane transporter activity"/>
    <property type="evidence" value="ECO:0007669"/>
    <property type="project" value="InterPro"/>
</dbReference>
<organism evidence="9">
    <name type="scientific">Baileyella intestinalis</name>
    <dbReference type="NCBI Taxonomy" id="2606709"/>
    <lineage>
        <taxon>Bacteria</taxon>
        <taxon>Bacillati</taxon>
        <taxon>Bacillota</taxon>
        <taxon>Clostridia</taxon>
        <taxon>Peptostreptococcales</taxon>
        <taxon>Anaerovoracaceae</taxon>
        <taxon>Baileyella</taxon>
    </lineage>
</organism>